<dbReference type="InterPro" id="IPR030387">
    <property type="entry name" value="G_Bms1/Tsr1_dom"/>
</dbReference>
<evidence type="ECO:0000256" key="1">
    <source>
        <dbReference type="ARBA" id="ARBA00004604"/>
    </source>
</evidence>
<dbReference type="SMART" id="SM01362">
    <property type="entry name" value="DUF663"/>
    <property type="match status" value="1"/>
</dbReference>
<accession>A0AAD5Y1Y4</accession>
<proteinExistence type="inferred from homology"/>
<dbReference type="InterPro" id="IPR027417">
    <property type="entry name" value="P-loop_NTPase"/>
</dbReference>
<evidence type="ECO:0000313" key="13">
    <source>
        <dbReference type="EMBL" id="KAJ3255005.1"/>
    </source>
</evidence>
<comment type="catalytic activity">
    <reaction evidence="9">
        <text>GTP + H2O = GDP + phosphate + H(+)</text>
        <dbReference type="Rhea" id="RHEA:19669"/>
        <dbReference type="ChEBI" id="CHEBI:15377"/>
        <dbReference type="ChEBI" id="CHEBI:15378"/>
        <dbReference type="ChEBI" id="CHEBI:37565"/>
        <dbReference type="ChEBI" id="CHEBI:43474"/>
        <dbReference type="ChEBI" id="CHEBI:58189"/>
    </reaction>
    <physiologicalReaction direction="left-to-right" evidence="9">
        <dbReference type="Rhea" id="RHEA:19670"/>
    </physiologicalReaction>
</comment>
<keyword evidence="5 13" id="KW-0378">Hydrolase</keyword>
<dbReference type="InterPro" id="IPR007034">
    <property type="entry name" value="BMS1_TSR1_C"/>
</dbReference>
<comment type="similarity">
    <text evidence="10">Belongs to the TRAFAC class translation factor GTPase superfamily. Bms1-like GTPase family. BMS1 subfamily.</text>
</comment>
<evidence type="ECO:0000259" key="12">
    <source>
        <dbReference type="PROSITE" id="PS51714"/>
    </source>
</evidence>
<dbReference type="Pfam" id="PF04950">
    <property type="entry name" value="RIBIOP_C"/>
    <property type="match status" value="1"/>
</dbReference>
<dbReference type="GO" id="GO:0003924">
    <property type="term" value="F:GTPase activity"/>
    <property type="evidence" value="ECO:0007669"/>
    <property type="project" value="TreeGrafter"/>
</dbReference>
<keyword evidence="2" id="KW-0690">Ribosome biogenesis</keyword>
<dbReference type="GO" id="GO:0005654">
    <property type="term" value="C:nucleoplasm"/>
    <property type="evidence" value="ECO:0007669"/>
    <property type="project" value="UniProtKB-ARBA"/>
</dbReference>
<keyword evidence="8" id="KW-0539">Nucleus</keyword>
<dbReference type="InterPro" id="IPR012948">
    <property type="entry name" value="AARP2CN"/>
</dbReference>
<reference evidence="13" key="1">
    <citation type="submission" date="2020-05" db="EMBL/GenBank/DDBJ databases">
        <title>Phylogenomic resolution of chytrid fungi.</title>
        <authorList>
            <person name="Stajich J.E."/>
            <person name="Amses K."/>
            <person name="Simmons R."/>
            <person name="Seto K."/>
            <person name="Myers J."/>
            <person name="Bonds A."/>
            <person name="Quandt C.A."/>
            <person name="Barry K."/>
            <person name="Liu P."/>
            <person name="Grigoriev I."/>
            <person name="Longcore J.E."/>
            <person name="James T.Y."/>
        </authorList>
    </citation>
    <scope>NUCLEOTIDE SEQUENCE</scope>
    <source>
        <strain evidence="13">PLAUS21</strain>
    </source>
</reference>
<evidence type="ECO:0000256" key="4">
    <source>
        <dbReference type="ARBA" id="ARBA00022741"/>
    </source>
</evidence>
<dbReference type="GO" id="GO:0005525">
    <property type="term" value="F:GTP binding"/>
    <property type="evidence" value="ECO:0007669"/>
    <property type="project" value="UniProtKB-KW"/>
</dbReference>
<dbReference type="GO" id="GO:0034511">
    <property type="term" value="F:U3 snoRNA binding"/>
    <property type="evidence" value="ECO:0007669"/>
    <property type="project" value="TreeGrafter"/>
</dbReference>
<dbReference type="EMBL" id="JADGKB010000074">
    <property type="protein sequence ID" value="KAJ3255005.1"/>
    <property type="molecule type" value="Genomic_DNA"/>
</dbReference>
<keyword evidence="6" id="KW-0067">ATP-binding</keyword>
<dbReference type="Proteomes" id="UP001210925">
    <property type="component" value="Unassembled WGS sequence"/>
</dbReference>
<evidence type="ECO:0000256" key="8">
    <source>
        <dbReference type="ARBA" id="ARBA00023242"/>
    </source>
</evidence>
<comment type="subcellular location">
    <subcellularLocation>
        <location evidence="1">Nucleus</location>
        <location evidence="1">Nucleolus</location>
    </subcellularLocation>
</comment>
<keyword evidence="7" id="KW-0342">GTP-binding</keyword>
<evidence type="ECO:0000256" key="7">
    <source>
        <dbReference type="ARBA" id="ARBA00023134"/>
    </source>
</evidence>
<gene>
    <name evidence="13" type="primary">BMS1</name>
    <name evidence="13" type="ORF">HK103_006707</name>
</gene>
<dbReference type="GO" id="GO:0032040">
    <property type="term" value="C:small-subunit processome"/>
    <property type="evidence" value="ECO:0007669"/>
    <property type="project" value="UniProtKB-ARBA"/>
</dbReference>
<dbReference type="InterPro" id="IPR039761">
    <property type="entry name" value="Bms1/Tsr1"/>
</dbReference>
<evidence type="ECO:0000256" key="9">
    <source>
        <dbReference type="ARBA" id="ARBA00049117"/>
    </source>
</evidence>
<evidence type="ECO:0000256" key="3">
    <source>
        <dbReference type="ARBA" id="ARBA00022553"/>
    </source>
</evidence>
<feature type="compositionally biased region" description="Acidic residues" evidence="11">
    <location>
        <begin position="453"/>
        <end position="485"/>
    </location>
</feature>
<evidence type="ECO:0000256" key="6">
    <source>
        <dbReference type="ARBA" id="ARBA00022840"/>
    </source>
</evidence>
<keyword evidence="4" id="KW-0547">Nucleotide-binding</keyword>
<feature type="compositionally biased region" description="Acidic residues" evidence="11">
    <location>
        <begin position="398"/>
        <end position="436"/>
    </location>
</feature>
<keyword evidence="14" id="KW-1185">Reference proteome</keyword>
<protein>
    <submittedName>
        <fullName evidence="13">Glycoside hydrolase 2 (Mannanase, beta-galactosidase)</fullName>
    </submittedName>
</protein>
<feature type="domain" description="Bms1-type G" evidence="12">
    <location>
        <begin position="71"/>
        <end position="236"/>
    </location>
</feature>
<dbReference type="GO" id="GO:0000479">
    <property type="term" value="P:endonucleolytic cleavage of tricistronic rRNA transcript (SSU-rRNA, 5.8S rRNA, LSU-rRNA)"/>
    <property type="evidence" value="ECO:0007669"/>
    <property type="project" value="TreeGrafter"/>
</dbReference>
<comment type="caution">
    <text evidence="13">The sequence shown here is derived from an EMBL/GenBank/DDBJ whole genome shotgun (WGS) entry which is preliminary data.</text>
</comment>
<dbReference type="PANTHER" id="PTHR12858:SF2">
    <property type="entry name" value="RIBOSOME BIOGENESIS PROTEIN BMS1 HOMOLOG"/>
    <property type="match status" value="1"/>
</dbReference>
<dbReference type="GO" id="GO:0005524">
    <property type="term" value="F:ATP binding"/>
    <property type="evidence" value="ECO:0007669"/>
    <property type="project" value="UniProtKB-KW"/>
</dbReference>
<dbReference type="FunFam" id="3.40.50.300:FF:000105">
    <property type="entry name" value="BMS1 ribosome biogenesis factor"/>
    <property type="match status" value="1"/>
</dbReference>
<sequence length="1095" mass="126458">MEQSAPKAHRARNAGPKAEKKKKHTKNLEKNNPKAFAPKSGRNAERTARRNMDLGQKKLHVPQVDRSADEPPPIIVAVVGPPGTGKTTLIKSLVKRFTKHNLTEINGPVTVVSGKTRRLTFIECNNDINSMVDIGKVADLVLLLIDASYGFEMETFEFLNILQSHGFPKVMGVLTHLDKFKDSKRLRKTKKVLKQRFWTEIYQGAKLFYLSGLINGRYPKNEIMNLSRFISVMKFRPLIWRNTHPYMLADRMEDLTDPEKVRVEPKCDRTVSLYGYLRGTNLKANSKVHIPGVGDLSIENISILPDPCPIPDKTRKLLNEKHKLIYAPMSDVGGIMYDKDAVYINVPGAFTKSQNPDEEVGYGEKMVQNLQDASQTLEETMKGSTLQIFNSSKPLANLEEESDYESDMEEDFQEEDEEDSDDEDETDYESEVEEVDANDKRNRRKVRKPVVENENEEEKIEYADSDSDMGLDDDEEDPFEDDDEEVDIGIDGTLHWKENLIEQAEKRFNSTKRVNLMDLVYNTDYMPYDNPESEEYEDVDDSDLFKVKKVDNHKIKSLAFVDTCKVEVPDELLAEWEDEDTLDELASRFFIKGTEEKTGENDEEGDFEDLEKQDETQEEQQEEELTLEEQRDINAKRKEELKKKFDAQYDGEEDEDEGKTFYETQKEELARQQQMNREEFEGDSPEVRAQIEGYRAGTYVRIVFKNMPCEFVELFNPEYPVIVGGLLASEEQFGFLQVRIKKHRWGRKILKTNDPLIFSLGWRRFQTMPLYSLFSEATRNRMLKYTPEHMHCLATFYGPITPQNTGFCCLQSVSERKEAFRIAATGVVLDIDRTSEVVKKLKLTGTPYKVFKNTAFVKDMFTSSLEVAKMEGAAIRTVSGIRGQVKKALPKPEGYFRATFEDKILMSDIIFLRAWYPVKPKKYYNPVTSLLLQEKTKWKGMRTNGQIRREENLKLEQNKDSFYKPIERKTRRFNKLQIPKSLASSLPFATKPKLLSKRNKPSLLTRRAVVKDAEEKKVTHFINQLNTVRNEKAAKAKVKNAEKRAEYIKKKKAVEEMDVMKRKERAKEYYKQEGQKRAREAASAGGRPAKKAKKQ</sequence>
<name>A0AAD5Y1Y4_9FUNG</name>
<dbReference type="PROSITE" id="PS51714">
    <property type="entry name" value="G_BMS1"/>
    <property type="match status" value="1"/>
</dbReference>
<dbReference type="AlphaFoldDB" id="A0AAD5Y1Y4"/>
<dbReference type="InterPro" id="IPR037875">
    <property type="entry name" value="Bms1_N"/>
</dbReference>
<dbReference type="SUPFAM" id="SSF52540">
    <property type="entry name" value="P-loop containing nucleoside triphosphate hydrolases"/>
    <property type="match status" value="1"/>
</dbReference>
<keyword evidence="3" id="KW-0597">Phosphoprotein</keyword>
<evidence type="ECO:0000256" key="10">
    <source>
        <dbReference type="ARBA" id="ARBA00061391"/>
    </source>
</evidence>
<dbReference type="Pfam" id="PF08142">
    <property type="entry name" value="AARP2CN"/>
    <property type="match status" value="1"/>
</dbReference>
<evidence type="ECO:0000256" key="5">
    <source>
        <dbReference type="ARBA" id="ARBA00022801"/>
    </source>
</evidence>
<evidence type="ECO:0000256" key="2">
    <source>
        <dbReference type="ARBA" id="ARBA00022517"/>
    </source>
</evidence>
<evidence type="ECO:0000256" key="11">
    <source>
        <dbReference type="SAM" id="MobiDB-lite"/>
    </source>
</evidence>
<dbReference type="CDD" id="cd01882">
    <property type="entry name" value="BMS1"/>
    <property type="match status" value="1"/>
</dbReference>
<evidence type="ECO:0000313" key="14">
    <source>
        <dbReference type="Proteomes" id="UP001210925"/>
    </source>
</evidence>
<dbReference type="GO" id="GO:0030686">
    <property type="term" value="C:90S preribosome"/>
    <property type="evidence" value="ECO:0007669"/>
    <property type="project" value="TreeGrafter"/>
</dbReference>
<feature type="compositionally biased region" description="Acidic residues" evidence="11">
    <location>
        <begin position="601"/>
        <end position="627"/>
    </location>
</feature>
<dbReference type="PANTHER" id="PTHR12858">
    <property type="entry name" value="RIBOSOME BIOGENESIS PROTEIN"/>
    <property type="match status" value="1"/>
</dbReference>
<feature type="region of interest" description="Disordered" evidence="11">
    <location>
        <begin position="391"/>
        <end position="485"/>
    </location>
</feature>
<feature type="region of interest" description="Disordered" evidence="11">
    <location>
        <begin position="1067"/>
        <end position="1095"/>
    </location>
</feature>
<dbReference type="Pfam" id="PF22298">
    <property type="entry name" value="Tsr1_G-like"/>
    <property type="match status" value="1"/>
</dbReference>
<dbReference type="SMART" id="SM00785">
    <property type="entry name" value="AARP2CN"/>
    <property type="match status" value="1"/>
</dbReference>
<organism evidence="13 14">
    <name type="scientific">Boothiomyces macroporosus</name>
    <dbReference type="NCBI Taxonomy" id="261099"/>
    <lineage>
        <taxon>Eukaryota</taxon>
        <taxon>Fungi</taxon>
        <taxon>Fungi incertae sedis</taxon>
        <taxon>Chytridiomycota</taxon>
        <taxon>Chytridiomycota incertae sedis</taxon>
        <taxon>Chytridiomycetes</taxon>
        <taxon>Rhizophydiales</taxon>
        <taxon>Terramycetaceae</taxon>
        <taxon>Boothiomyces</taxon>
    </lineage>
</organism>
<dbReference type="GO" id="GO:0000462">
    <property type="term" value="P:maturation of SSU-rRNA from tricistronic rRNA transcript (SSU-rRNA, 5.8S rRNA, LSU-rRNA)"/>
    <property type="evidence" value="ECO:0007669"/>
    <property type="project" value="TreeGrafter"/>
</dbReference>
<dbReference type="Gene3D" id="3.40.50.300">
    <property type="entry name" value="P-loop containing nucleotide triphosphate hydrolases"/>
    <property type="match status" value="1"/>
</dbReference>
<feature type="region of interest" description="Disordered" evidence="11">
    <location>
        <begin position="1"/>
        <end position="46"/>
    </location>
</feature>
<feature type="compositionally biased region" description="Basic and acidic residues" evidence="11">
    <location>
        <begin position="1067"/>
        <end position="1080"/>
    </location>
</feature>
<feature type="region of interest" description="Disordered" evidence="11">
    <location>
        <begin position="593"/>
        <end position="633"/>
    </location>
</feature>